<dbReference type="HAMAP" id="MF_01080">
    <property type="entry name" value="TruB_bact"/>
    <property type="match status" value="1"/>
</dbReference>
<evidence type="ECO:0000313" key="9">
    <source>
        <dbReference type="EMBL" id="QZA78770.1"/>
    </source>
</evidence>
<dbReference type="Pfam" id="PF09157">
    <property type="entry name" value="TruB-C_2"/>
    <property type="match status" value="1"/>
</dbReference>
<dbReference type="InterPro" id="IPR002501">
    <property type="entry name" value="PsdUridine_synth_N"/>
</dbReference>
<feature type="active site" description="Nucleophile" evidence="5">
    <location>
        <position position="43"/>
    </location>
</feature>
<dbReference type="InterPro" id="IPR014780">
    <property type="entry name" value="tRNA_psdUridine_synth_TruB"/>
</dbReference>
<proteinExistence type="inferred from homology"/>
<evidence type="ECO:0000256" key="2">
    <source>
        <dbReference type="ARBA" id="ARBA00005642"/>
    </source>
</evidence>
<dbReference type="Pfam" id="PF01509">
    <property type="entry name" value="TruB_N"/>
    <property type="match status" value="1"/>
</dbReference>
<accession>A0ABX8ZAE3</accession>
<evidence type="ECO:0000256" key="1">
    <source>
        <dbReference type="ARBA" id="ARBA00000385"/>
    </source>
</evidence>
<dbReference type="InterPro" id="IPR020103">
    <property type="entry name" value="PsdUridine_synth_cat_dom_sf"/>
</dbReference>
<dbReference type="Gene3D" id="2.30.130.10">
    <property type="entry name" value="PUA domain"/>
    <property type="match status" value="1"/>
</dbReference>
<organism evidence="9 10">
    <name type="scientific">Deefgea tanakiae</name>
    <dbReference type="NCBI Taxonomy" id="2865840"/>
    <lineage>
        <taxon>Bacteria</taxon>
        <taxon>Pseudomonadati</taxon>
        <taxon>Pseudomonadota</taxon>
        <taxon>Betaproteobacteria</taxon>
        <taxon>Neisseriales</taxon>
        <taxon>Chitinibacteraceae</taxon>
        <taxon>Deefgea</taxon>
    </lineage>
</organism>
<comment type="function">
    <text evidence="5">Responsible for synthesis of pseudouridine from uracil-55 in the psi GC loop of transfer RNAs.</text>
</comment>
<evidence type="ECO:0000256" key="5">
    <source>
        <dbReference type="HAMAP-Rule" id="MF_01080"/>
    </source>
</evidence>
<dbReference type="EMBL" id="CP081150">
    <property type="protein sequence ID" value="QZA78770.1"/>
    <property type="molecule type" value="Genomic_DNA"/>
</dbReference>
<reference evidence="9 10" key="1">
    <citation type="submission" date="2021-08" db="EMBL/GenBank/DDBJ databases">
        <title>complete genome sequencing of Deefgea sp. D25.</title>
        <authorList>
            <person name="Bae J.-W."/>
            <person name="Gim D.-H."/>
        </authorList>
    </citation>
    <scope>NUCLEOTIDE SEQUENCE [LARGE SCALE GENOMIC DNA]</scope>
    <source>
        <strain evidence="9 10">D25</strain>
    </source>
</reference>
<gene>
    <name evidence="5 9" type="primary">truB</name>
    <name evidence="9" type="ORF">K4H28_05015</name>
</gene>
<evidence type="ECO:0000256" key="3">
    <source>
        <dbReference type="ARBA" id="ARBA00022694"/>
    </source>
</evidence>
<name>A0ABX8ZAE3_9NEIS</name>
<dbReference type="InterPro" id="IPR032819">
    <property type="entry name" value="TruB_C"/>
</dbReference>
<comment type="catalytic activity">
    <reaction evidence="1 5">
        <text>uridine(55) in tRNA = pseudouridine(55) in tRNA</text>
        <dbReference type="Rhea" id="RHEA:42532"/>
        <dbReference type="Rhea" id="RHEA-COMP:10101"/>
        <dbReference type="Rhea" id="RHEA-COMP:10102"/>
        <dbReference type="ChEBI" id="CHEBI:65314"/>
        <dbReference type="ChEBI" id="CHEBI:65315"/>
        <dbReference type="EC" id="5.4.99.25"/>
    </reaction>
</comment>
<keyword evidence="3 5" id="KW-0819">tRNA processing</keyword>
<feature type="domain" description="Pseudouridine synthase II N-terminal" evidence="6">
    <location>
        <begin position="28"/>
        <end position="175"/>
    </location>
</feature>
<evidence type="ECO:0000259" key="8">
    <source>
        <dbReference type="Pfam" id="PF16198"/>
    </source>
</evidence>
<feature type="domain" description="tRNA pseudouridine synthase II TruB subfamily 1 C-terminal" evidence="7">
    <location>
        <begin position="237"/>
        <end position="298"/>
    </location>
</feature>
<dbReference type="InterPro" id="IPR036974">
    <property type="entry name" value="PUA_sf"/>
</dbReference>
<comment type="similarity">
    <text evidence="2 5">Belongs to the pseudouridine synthase TruB family. Type 1 subfamily.</text>
</comment>
<evidence type="ECO:0000259" key="7">
    <source>
        <dbReference type="Pfam" id="PF09157"/>
    </source>
</evidence>
<evidence type="ECO:0000256" key="4">
    <source>
        <dbReference type="ARBA" id="ARBA00023235"/>
    </source>
</evidence>
<dbReference type="Pfam" id="PF16198">
    <property type="entry name" value="TruB_C_2"/>
    <property type="match status" value="1"/>
</dbReference>
<dbReference type="EC" id="5.4.99.25" evidence="5"/>
<evidence type="ECO:0000313" key="10">
    <source>
        <dbReference type="Proteomes" id="UP000825679"/>
    </source>
</evidence>
<dbReference type="Proteomes" id="UP000825679">
    <property type="component" value="Chromosome"/>
</dbReference>
<dbReference type="Gene3D" id="3.30.2350.10">
    <property type="entry name" value="Pseudouridine synthase"/>
    <property type="match status" value="1"/>
</dbReference>
<protein>
    <recommendedName>
        <fullName evidence="5">tRNA pseudouridine synthase B</fullName>
        <ecNumber evidence="5">5.4.99.25</ecNumber>
    </recommendedName>
    <alternativeName>
        <fullName evidence="5">tRNA pseudouridine(55) synthase</fullName>
        <shortName evidence="5">Psi55 synthase</shortName>
    </alternativeName>
    <alternativeName>
        <fullName evidence="5">tRNA pseudouridylate synthase</fullName>
    </alternativeName>
    <alternativeName>
        <fullName evidence="5">tRNA-uridine isomerase</fullName>
    </alternativeName>
</protein>
<keyword evidence="10" id="KW-1185">Reference proteome</keyword>
<dbReference type="SUPFAM" id="SSF55120">
    <property type="entry name" value="Pseudouridine synthase"/>
    <property type="match status" value="1"/>
</dbReference>
<dbReference type="CDD" id="cd21152">
    <property type="entry name" value="PUA_TruB_bacterial"/>
    <property type="match status" value="1"/>
</dbReference>
<dbReference type="InterPro" id="IPR015240">
    <property type="entry name" value="tRNA_sdUridine_synth_fam1_C"/>
</dbReference>
<evidence type="ECO:0000259" key="6">
    <source>
        <dbReference type="Pfam" id="PF01509"/>
    </source>
</evidence>
<sequence>MAKRKIDGVLLLDKPFGFSSNGALLKCRWLLQAEKGGHTGVLDPFATGLLPLCFGEATKFAQRMLDADKGYRATITFGQVSTTLDGEGEITVSGVAPSGLDQILPVLQQFVGPIIQTPPMYSALKVDGKPLYEYAREGVVLERKSRPVTIYEMTVVSYEAPVLVVDVLCSKGTYIRVLAEDIGNALGCGGYLSGLRRTLTGGFKLEDAITLDEYIALEMPEREAMLLPGEQLIAELPSFELNLAQTALMRNGMPILDAINAPLGELRLYGNSEKLDNPMFIGLGEVGADGVLRPKRLLSTHVA</sequence>
<dbReference type="CDD" id="cd02573">
    <property type="entry name" value="PseudoU_synth_EcTruB"/>
    <property type="match status" value="1"/>
</dbReference>
<dbReference type="GO" id="GO:0160148">
    <property type="term" value="F:tRNA pseudouridine(55) synthase activity"/>
    <property type="evidence" value="ECO:0007669"/>
    <property type="project" value="UniProtKB-EC"/>
</dbReference>
<feature type="domain" description="tRNA pseudouridylate synthase B C-terminal" evidence="8">
    <location>
        <begin position="176"/>
        <end position="230"/>
    </location>
</feature>
<keyword evidence="4 5" id="KW-0413">Isomerase</keyword>
<dbReference type="PANTHER" id="PTHR13767">
    <property type="entry name" value="TRNA-PSEUDOURIDINE SYNTHASE"/>
    <property type="match status" value="1"/>
</dbReference>
<dbReference type="NCBIfam" id="TIGR00431">
    <property type="entry name" value="TruB"/>
    <property type="match status" value="1"/>
</dbReference>
<dbReference type="PANTHER" id="PTHR13767:SF2">
    <property type="entry name" value="PSEUDOURIDYLATE SYNTHASE TRUB1"/>
    <property type="match status" value="1"/>
</dbReference>
<dbReference type="RefSeq" id="WP_221007291.1">
    <property type="nucleotide sequence ID" value="NZ_CP081150.1"/>
</dbReference>